<dbReference type="EMBL" id="JAWLUM010000003">
    <property type="protein sequence ID" value="MDV7135373.1"/>
    <property type="molecule type" value="Genomic_DNA"/>
</dbReference>
<dbReference type="InterPro" id="IPR002104">
    <property type="entry name" value="Integrase_catalytic"/>
</dbReference>
<evidence type="ECO:0000259" key="7">
    <source>
        <dbReference type="PROSITE" id="PS51898"/>
    </source>
</evidence>
<dbReference type="InterPro" id="IPR044068">
    <property type="entry name" value="CB"/>
</dbReference>
<protein>
    <submittedName>
        <fullName evidence="9">Tyrosine-type recombinase/integrase</fullName>
    </submittedName>
</protein>
<evidence type="ECO:0000313" key="10">
    <source>
        <dbReference type="Proteomes" id="UP001185792"/>
    </source>
</evidence>
<keyword evidence="10" id="KW-1185">Reference proteome</keyword>
<dbReference type="InterPro" id="IPR010998">
    <property type="entry name" value="Integrase_recombinase_N"/>
</dbReference>
<reference evidence="9 10" key="1">
    <citation type="submission" date="2023-10" db="EMBL/GenBank/DDBJ databases">
        <title>Development of a sustainable strategy for remediation of hydrocarbon-contaminated territories based on the waste exchange concept.</title>
        <authorList>
            <person name="Krivoruchko A."/>
        </authorList>
    </citation>
    <scope>NUCLEOTIDE SEQUENCE [LARGE SCALE GENOMIC DNA]</scope>
    <source>
        <strain evidence="9 10">IEGM 1236</strain>
    </source>
</reference>
<dbReference type="RefSeq" id="WP_317713843.1">
    <property type="nucleotide sequence ID" value="NZ_JAWLUM010000003.1"/>
</dbReference>
<dbReference type="Gene3D" id="1.10.150.130">
    <property type="match status" value="1"/>
</dbReference>
<comment type="similarity">
    <text evidence="1">Belongs to the 'phage' integrase family.</text>
</comment>
<gene>
    <name evidence="9" type="ORF">R4198_16855</name>
</gene>
<dbReference type="CDD" id="cd01189">
    <property type="entry name" value="INT_ICEBs1_C_like"/>
    <property type="match status" value="1"/>
</dbReference>
<dbReference type="Gene3D" id="1.10.443.10">
    <property type="entry name" value="Intergrase catalytic core"/>
    <property type="match status" value="1"/>
</dbReference>
<dbReference type="PANTHER" id="PTHR30349:SF64">
    <property type="entry name" value="PROPHAGE INTEGRASE INTD-RELATED"/>
    <property type="match status" value="1"/>
</dbReference>
<evidence type="ECO:0000256" key="2">
    <source>
        <dbReference type="ARBA" id="ARBA00022908"/>
    </source>
</evidence>
<evidence type="ECO:0000256" key="1">
    <source>
        <dbReference type="ARBA" id="ARBA00008857"/>
    </source>
</evidence>
<evidence type="ECO:0000259" key="8">
    <source>
        <dbReference type="PROSITE" id="PS51900"/>
    </source>
</evidence>
<keyword evidence="3 5" id="KW-0238">DNA-binding</keyword>
<dbReference type="PANTHER" id="PTHR30349">
    <property type="entry name" value="PHAGE INTEGRASE-RELATED"/>
    <property type="match status" value="1"/>
</dbReference>
<dbReference type="Proteomes" id="UP001185792">
    <property type="component" value="Unassembled WGS sequence"/>
</dbReference>
<comment type="caution">
    <text evidence="9">The sequence shown here is derived from an EMBL/GenBank/DDBJ whole genome shotgun (WGS) entry which is preliminary data.</text>
</comment>
<sequence>MASKRSFGGLRQLPSRRDTKSRKFGRWQANYTGPDGIVHKAPHTFTAKIDAEGWLAAERRKIELGSWRPPTTEAARGVIVRDYGAQWLSQRDLKPRTRSLYADLLRLHIAPVLGDTEIGALTPAVVRAWHAELATGPTRKSHAYQLLHAIMRTAVIDELIDANPCRIEGAMHVKRSREPVVLDAAELAALAAAMPEQWRTSVLLMGWCGLRRGELFELRRGDVNLRAGTISISRAVAYRDGEFRVDTPKTTAGVRTVVVPPHIRTTLKAHMTANVARGNNSLLFAGVTGGHVGEWDYRKVFRPAAASIGKPELRVHDLRHAGAVLAAQSGATVAELMHRIGHTTPTMAMKYQHVAVNRDAEIAARMSRLATGE</sequence>
<feature type="domain" description="Core-binding (CB)" evidence="8">
    <location>
        <begin position="78"/>
        <end position="155"/>
    </location>
</feature>
<dbReference type="InterPro" id="IPR011010">
    <property type="entry name" value="DNA_brk_join_enz"/>
</dbReference>
<dbReference type="SUPFAM" id="SSF56349">
    <property type="entry name" value="DNA breaking-rejoining enzymes"/>
    <property type="match status" value="1"/>
</dbReference>
<evidence type="ECO:0000256" key="5">
    <source>
        <dbReference type="PROSITE-ProRule" id="PRU01248"/>
    </source>
</evidence>
<dbReference type="Pfam" id="PF00589">
    <property type="entry name" value="Phage_integrase"/>
    <property type="match status" value="1"/>
</dbReference>
<dbReference type="InterPro" id="IPR050090">
    <property type="entry name" value="Tyrosine_recombinase_XerCD"/>
</dbReference>
<proteinExistence type="inferred from homology"/>
<organism evidence="9 10">
    <name type="scientific">Williamsia marianensis</name>
    <dbReference type="NCBI Taxonomy" id="85044"/>
    <lineage>
        <taxon>Bacteria</taxon>
        <taxon>Bacillati</taxon>
        <taxon>Actinomycetota</taxon>
        <taxon>Actinomycetes</taxon>
        <taxon>Mycobacteriales</taxon>
        <taxon>Nocardiaceae</taxon>
        <taxon>Williamsia</taxon>
    </lineage>
</organism>
<dbReference type="PROSITE" id="PS51900">
    <property type="entry name" value="CB"/>
    <property type="match status" value="1"/>
</dbReference>
<feature type="domain" description="Tyr recombinase" evidence="7">
    <location>
        <begin position="177"/>
        <end position="364"/>
    </location>
</feature>
<evidence type="ECO:0000313" key="9">
    <source>
        <dbReference type="EMBL" id="MDV7135373.1"/>
    </source>
</evidence>
<dbReference type="PROSITE" id="PS51898">
    <property type="entry name" value="TYR_RECOMBINASE"/>
    <property type="match status" value="1"/>
</dbReference>
<dbReference type="Pfam" id="PF14659">
    <property type="entry name" value="Phage_int_SAM_3"/>
    <property type="match status" value="1"/>
</dbReference>
<evidence type="ECO:0000256" key="4">
    <source>
        <dbReference type="ARBA" id="ARBA00023172"/>
    </source>
</evidence>
<dbReference type="Pfam" id="PF26003">
    <property type="entry name" value="Integrase_N_phage"/>
    <property type="match status" value="1"/>
</dbReference>
<keyword evidence="2" id="KW-0229">DNA integration</keyword>
<dbReference type="InterPro" id="IPR004107">
    <property type="entry name" value="Integrase_SAM-like_N"/>
</dbReference>
<keyword evidence="4" id="KW-0233">DNA recombination</keyword>
<name>A0ABU4EVT8_WILMA</name>
<evidence type="ECO:0000256" key="6">
    <source>
        <dbReference type="SAM" id="MobiDB-lite"/>
    </source>
</evidence>
<feature type="region of interest" description="Disordered" evidence="6">
    <location>
        <begin position="1"/>
        <end position="25"/>
    </location>
</feature>
<dbReference type="InterPro" id="IPR013762">
    <property type="entry name" value="Integrase-like_cat_sf"/>
</dbReference>
<accession>A0ABU4EVT8</accession>
<evidence type="ECO:0000256" key="3">
    <source>
        <dbReference type="ARBA" id="ARBA00023125"/>
    </source>
</evidence>
<dbReference type="InterPro" id="IPR058717">
    <property type="entry name" value="Phage_L5_Integrase_N"/>
</dbReference>